<dbReference type="InterPro" id="IPR002110">
    <property type="entry name" value="Ankyrin_rpt"/>
</dbReference>
<dbReference type="AlphaFoldDB" id="A0A9E7D0E0"/>
<feature type="repeat" description="ANK" evidence="3">
    <location>
        <begin position="51"/>
        <end position="83"/>
    </location>
</feature>
<dbReference type="SUPFAM" id="SSF48403">
    <property type="entry name" value="Ankyrin repeat"/>
    <property type="match status" value="1"/>
</dbReference>
<feature type="repeat" description="ANK" evidence="3">
    <location>
        <begin position="83"/>
        <end position="115"/>
    </location>
</feature>
<organism evidence="4 5">
    <name type="scientific">Abyssalbus ytuae</name>
    <dbReference type="NCBI Taxonomy" id="2926907"/>
    <lineage>
        <taxon>Bacteria</taxon>
        <taxon>Pseudomonadati</taxon>
        <taxon>Bacteroidota</taxon>
        <taxon>Flavobacteriia</taxon>
        <taxon>Flavobacteriales</taxon>
        <taxon>Flavobacteriaceae</taxon>
        <taxon>Abyssalbus</taxon>
    </lineage>
</organism>
<proteinExistence type="predicted"/>
<keyword evidence="1" id="KW-0677">Repeat</keyword>
<dbReference type="Proteomes" id="UP000831290">
    <property type="component" value="Chromosome"/>
</dbReference>
<keyword evidence="5" id="KW-1185">Reference proteome</keyword>
<name>A0A9E7D0E0_9FLAO</name>
<evidence type="ECO:0000256" key="2">
    <source>
        <dbReference type="ARBA" id="ARBA00023043"/>
    </source>
</evidence>
<dbReference type="Pfam" id="PF12796">
    <property type="entry name" value="Ank_2"/>
    <property type="match status" value="1"/>
</dbReference>
<protein>
    <submittedName>
        <fullName evidence="4">Ankyrin repeat domain-containing protein</fullName>
    </submittedName>
</protein>
<dbReference type="PANTHER" id="PTHR24188">
    <property type="entry name" value="ANKYRIN REPEAT PROTEIN"/>
    <property type="match status" value="1"/>
</dbReference>
<dbReference type="EMBL" id="CP094358">
    <property type="protein sequence ID" value="UOB18340.1"/>
    <property type="molecule type" value="Genomic_DNA"/>
</dbReference>
<evidence type="ECO:0000256" key="3">
    <source>
        <dbReference type="PROSITE-ProRule" id="PRU00023"/>
    </source>
</evidence>
<reference evidence="4" key="1">
    <citation type="submission" date="2022-03" db="EMBL/GenBank/DDBJ databases">
        <title>Description of Abyssus ytuae gen. nov., sp. nov., a novel member of the family Flavobacteriaceae isolated from the sediment of Mariana Trench.</title>
        <authorList>
            <person name="Zhang J."/>
            <person name="Xu X."/>
        </authorList>
    </citation>
    <scope>NUCLEOTIDE SEQUENCE</scope>
    <source>
        <strain evidence="4">MT3330</strain>
    </source>
</reference>
<evidence type="ECO:0000313" key="4">
    <source>
        <dbReference type="EMBL" id="UOB18340.1"/>
    </source>
</evidence>
<evidence type="ECO:0000256" key="1">
    <source>
        <dbReference type="ARBA" id="ARBA00022737"/>
    </source>
</evidence>
<sequence>MKKLSLIILTMKNLPFIVLLFAGAITANANFNSNELKLSKEVTTTEVIKRANVSPFCMAIVKGDFETVKKLIDMGADIDAKSNGLTPLMYAAKFNRTDILELLISKGANLKARDSKKGYTALKFAELSNATEAKEILERALNA</sequence>
<dbReference type="PROSITE" id="PS50088">
    <property type="entry name" value="ANK_REPEAT"/>
    <property type="match status" value="2"/>
</dbReference>
<dbReference type="Gene3D" id="1.25.40.20">
    <property type="entry name" value="Ankyrin repeat-containing domain"/>
    <property type="match status" value="1"/>
</dbReference>
<keyword evidence="2 3" id="KW-0040">ANK repeat</keyword>
<gene>
    <name evidence="4" type="ORF">MQE35_03395</name>
</gene>
<evidence type="ECO:0000313" key="5">
    <source>
        <dbReference type="Proteomes" id="UP000831290"/>
    </source>
</evidence>
<dbReference type="InterPro" id="IPR036770">
    <property type="entry name" value="Ankyrin_rpt-contain_sf"/>
</dbReference>
<dbReference type="PROSITE" id="PS50297">
    <property type="entry name" value="ANK_REP_REGION"/>
    <property type="match status" value="2"/>
</dbReference>
<dbReference type="PANTHER" id="PTHR24188:SF29">
    <property type="entry name" value="GH09064P"/>
    <property type="match status" value="1"/>
</dbReference>
<dbReference type="KEGG" id="fbm:MQE35_03395"/>
<dbReference type="SMART" id="SM00248">
    <property type="entry name" value="ANK"/>
    <property type="match status" value="2"/>
</dbReference>
<dbReference type="RefSeq" id="WP_255844492.1">
    <property type="nucleotide sequence ID" value="NZ_CP094358.1"/>
</dbReference>
<accession>A0A9E7D0E0</accession>